<accession>A0ACB9FAY2</accession>
<protein>
    <submittedName>
        <fullName evidence="1">Uncharacterized protein</fullName>
    </submittedName>
</protein>
<reference evidence="1 2" key="2">
    <citation type="journal article" date="2022" name="Mol. Ecol. Resour.">
        <title>The genomes of chicory, endive, great burdock and yacon provide insights into Asteraceae paleo-polyploidization history and plant inulin production.</title>
        <authorList>
            <person name="Fan W."/>
            <person name="Wang S."/>
            <person name="Wang H."/>
            <person name="Wang A."/>
            <person name="Jiang F."/>
            <person name="Liu H."/>
            <person name="Zhao H."/>
            <person name="Xu D."/>
            <person name="Zhang Y."/>
        </authorList>
    </citation>
    <scope>NUCLEOTIDE SEQUENCE [LARGE SCALE GENOMIC DNA]</scope>
    <source>
        <strain evidence="2">cv. Punajuju</strain>
        <tissue evidence="1">Leaves</tissue>
    </source>
</reference>
<proteinExistence type="predicted"/>
<reference evidence="2" key="1">
    <citation type="journal article" date="2022" name="Mol. Ecol. Resour.">
        <title>The genomes of chicory, endive, great burdock and yacon provide insights into Asteraceae palaeo-polyploidization history and plant inulin production.</title>
        <authorList>
            <person name="Fan W."/>
            <person name="Wang S."/>
            <person name="Wang H."/>
            <person name="Wang A."/>
            <person name="Jiang F."/>
            <person name="Liu H."/>
            <person name="Zhao H."/>
            <person name="Xu D."/>
            <person name="Zhang Y."/>
        </authorList>
    </citation>
    <scope>NUCLEOTIDE SEQUENCE [LARGE SCALE GENOMIC DNA]</scope>
    <source>
        <strain evidence="2">cv. Punajuju</strain>
    </source>
</reference>
<evidence type="ECO:0000313" key="1">
    <source>
        <dbReference type="EMBL" id="KAI3767986.1"/>
    </source>
</evidence>
<name>A0ACB9FAY2_CICIN</name>
<dbReference type="EMBL" id="CM042011">
    <property type="protein sequence ID" value="KAI3767986.1"/>
    <property type="molecule type" value="Genomic_DNA"/>
</dbReference>
<comment type="caution">
    <text evidence="1">The sequence shown here is derived from an EMBL/GenBank/DDBJ whole genome shotgun (WGS) entry which is preliminary data.</text>
</comment>
<gene>
    <name evidence="1" type="ORF">L2E82_18415</name>
</gene>
<keyword evidence="2" id="KW-1185">Reference proteome</keyword>
<organism evidence="1 2">
    <name type="scientific">Cichorium intybus</name>
    <name type="common">Chicory</name>
    <dbReference type="NCBI Taxonomy" id="13427"/>
    <lineage>
        <taxon>Eukaryota</taxon>
        <taxon>Viridiplantae</taxon>
        <taxon>Streptophyta</taxon>
        <taxon>Embryophyta</taxon>
        <taxon>Tracheophyta</taxon>
        <taxon>Spermatophyta</taxon>
        <taxon>Magnoliopsida</taxon>
        <taxon>eudicotyledons</taxon>
        <taxon>Gunneridae</taxon>
        <taxon>Pentapetalae</taxon>
        <taxon>asterids</taxon>
        <taxon>campanulids</taxon>
        <taxon>Asterales</taxon>
        <taxon>Asteraceae</taxon>
        <taxon>Cichorioideae</taxon>
        <taxon>Cichorieae</taxon>
        <taxon>Cichoriinae</taxon>
        <taxon>Cichorium</taxon>
    </lineage>
</organism>
<sequence>MVKGLNSSHSNVAILSELTELRKKVEILEKKELTLDAQRHTDAKKLVQQGDSTMKAALKLYNVMSIFNSDMSNKFVTLFNDVKQYMDGVFSENQSLRDTNILLIRLLNVTLQNISDSVCVPVKISIWQPIGLMILFRNSTNSHPERMQRLR</sequence>
<dbReference type="Proteomes" id="UP001055811">
    <property type="component" value="Linkage Group LG03"/>
</dbReference>
<evidence type="ECO:0000313" key="2">
    <source>
        <dbReference type="Proteomes" id="UP001055811"/>
    </source>
</evidence>